<dbReference type="RefSeq" id="WP_244753126.1">
    <property type="nucleotide sequence ID" value="NZ_CP095074.1"/>
</dbReference>
<comment type="cofactor">
    <cofactor evidence="8">
        <name>Mg(2+)</name>
        <dbReference type="ChEBI" id="CHEBI:18420"/>
    </cofactor>
</comment>
<sequence>MHPDEPICGAILAGGGSTRMGTDKAVLPLGEQTVLECIINVMEQVCGHVVVNRNKPLTSITSKIEYIHDEYSDAGPLAGLHAVLKNTKEPAVLLSACDTPFIQEDVLRYLLEQRSNQTTAIVPVHEGRIQPLSAIYQGDLLPIIEQLLSDGKRSMRCLLDQIDVQYVSIFPSIPMDRLNDHFFNMNTQGEYEQANTLFRKYQ</sequence>
<reference evidence="10 11" key="1">
    <citation type="submission" date="2022-04" db="EMBL/GenBank/DDBJ databases">
        <title>Halobacillus sp. isolated from saltern.</title>
        <authorList>
            <person name="Won M."/>
            <person name="Lee C.-M."/>
            <person name="Woen H.-Y."/>
            <person name="Kwon S.-W."/>
        </authorList>
    </citation>
    <scope>NUCLEOTIDE SEQUENCE [LARGE SCALE GENOMIC DNA]</scope>
    <source>
        <strain evidence="10 11">SSTM10-2</strain>
    </source>
</reference>
<dbReference type="PANTHER" id="PTHR19136:SF81">
    <property type="entry name" value="MOLYBDENUM COFACTOR GUANYLYLTRANSFERASE"/>
    <property type="match status" value="1"/>
</dbReference>
<comment type="function">
    <text evidence="8">Transfers a GMP moiety from GTP to Mo-molybdopterin (Mo-MPT) cofactor (Moco or molybdenum cofactor) to form Mo-molybdopterin guanine dinucleotide (Mo-MGD) cofactor.</text>
</comment>
<evidence type="ECO:0000256" key="8">
    <source>
        <dbReference type="HAMAP-Rule" id="MF_00316"/>
    </source>
</evidence>
<keyword evidence="5 8" id="KW-0460">Magnesium</keyword>
<proteinExistence type="inferred from homology"/>
<keyword evidence="2 8" id="KW-0808">Transferase</keyword>
<feature type="binding site" evidence="8">
    <location>
        <position position="98"/>
    </location>
    <ligand>
        <name>Mg(2+)</name>
        <dbReference type="ChEBI" id="CHEBI:18420"/>
    </ligand>
</feature>
<evidence type="ECO:0000259" key="9">
    <source>
        <dbReference type="Pfam" id="PF12804"/>
    </source>
</evidence>
<dbReference type="HAMAP" id="MF_00316">
    <property type="entry name" value="MobA"/>
    <property type="match status" value="1"/>
</dbReference>
<keyword evidence="10" id="KW-0548">Nucleotidyltransferase</keyword>
<dbReference type="CDD" id="cd02503">
    <property type="entry name" value="MobA"/>
    <property type="match status" value="1"/>
</dbReference>
<dbReference type="EMBL" id="CP095074">
    <property type="protein sequence ID" value="UOQ93521.1"/>
    <property type="molecule type" value="Genomic_DNA"/>
</dbReference>
<dbReference type="EC" id="2.7.7.77" evidence="8"/>
<evidence type="ECO:0000313" key="11">
    <source>
        <dbReference type="Proteomes" id="UP000831880"/>
    </source>
</evidence>
<dbReference type="GO" id="GO:0016779">
    <property type="term" value="F:nucleotidyltransferase activity"/>
    <property type="evidence" value="ECO:0007669"/>
    <property type="project" value="UniProtKB-KW"/>
</dbReference>
<keyword evidence="4 8" id="KW-0547">Nucleotide-binding</keyword>
<feature type="binding site" evidence="8">
    <location>
        <begin position="12"/>
        <end position="14"/>
    </location>
    <ligand>
        <name>GTP</name>
        <dbReference type="ChEBI" id="CHEBI:37565"/>
    </ligand>
</feature>
<evidence type="ECO:0000256" key="5">
    <source>
        <dbReference type="ARBA" id="ARBA00022842"/>
    </source>
</evidence>
<keyword evidence="3 8" id="KW-0479">Metal-binding</keyword>
<evidence type="ECO:0000256" key="6">
    <source>
        <dbReference type="ARBA" id="ARBA00023134"/>
    </source>
</evidence>
<feature type="binding site" evidence="8">
    <location>
        <position position="52"/>
    </location>
    <ligand>
        <name>GTP</name>
        <dbReference type="ChEBI" id="CHEBI:37565"/>
    </ligand>
</feature>
<feature type="binding site" evidence="8">
    <location>
        <position position="69"/>
    </location>
    <ligand>
        <name>GTP</name>
        <dbReference type="ChEBI" id="CHEBI:37565"/>
    </ligand>
</feature>
<keyword evidence="7 8" id="KW-0501">Molybdenum cofactor biosynthesis</keyword>
<keyword evidence="6 8" id="KW-0342">GTP-binding</keyword>
<protein>
    <recommendedName>
        <fullName evidence="8">Probable molybdenum cofactor guanylyltransferase</fullName>
        <shortName evidence="8">MoCo guanylyltransferase</shortName>
        <ecNumber evidence="8">2.7.7.77</ecNumber>
    </recommendedName>
    <alternativeName>
        <fullName evidence="8">GTP:molybdopterin guanylyltransferase</fullName>
    </alternativeName>
    <alternativeName>
        <fullName evidence="8">Mo-MPT guanylyltransferase</fullName>
    </alternativeName>
    <alternativeName>
        <fullName evidence="8">Molybdopterin guanylyltransferase</fullName>
    </alternativeName>
    <alternativeName>
        <fullName evidence="8">Molybdopterin-guanine dinucleotide synthase</fullName>
        <shortName evidence="8">MGD synthase</shortName>
    </alternativeName>
</protein>
<dbReference type="InterPro" id="IPR013482">
    <property type="entry name" value="Molybde_CF_guanTrfase"/>
</dbReference>
<evidence type="ECO:0000256" key="2">
    <source>
        <dbReference type="ARBA" id="ARBA00022679"/>
    </source>
</evidence>
<dbReference type="InterPro" id="IPR025877">
    <property type="entry name" value="MobA-like_NTP_Trfase"/>
</dbReference>
<gene>
    <name evidence="8" type="primary">mobA</name>
    <name evidence="10" type="ORF">MUO14_00495</name>
</gene>
<keyword evidence="11" id="KW-1185">Reference proteome</keyword>
<dbReference type="SUPFAM" id="SSF53448">
    <property type="entry name" value="Nucleotide-diphospho-sugar transferases"/>
    <property type="match status" value="1"/>
</dbReference>
<dbReference type="Proteomes" id="UP000831880">
    <property type="component" value="Chromosome"/>
</dbReference>
<accession>A0ABY4GZ96</accession>
<keyword evidence="1 8" id="KW-0963">Cytoplasm</keyword>
<name>A0ABY4GZ96_9BACI</name>
<evidence type="ECO:0000256" key="4">
    <source>
        <dbReference type="ARBA" id="ARBA00022741"/>
    </source>
</evidence>
<comment type="catalytic activity">
    <reaction evidence="8">
        <text>Mo-molybdopterin + GTP + H(+) = Mo-molybdopterin guanine dinucleotide + diphosphate</text>
        <dbReference type="Rhea" id="RHEA:34243"/>
        <dbReference type="ChEBI" id="CHEBI:15378"/>
        <dbReference type="ChEBI" id="CHEBI:33019"/>
        <dbReference type="ChEBI" id="CHEBI:37565"/>
        <dbReference type="ChEBI" id="CHEBI:71302"/>
        <dbReference type="ChEBI" id="CHEBI:71310"/>
        <dbReference type="EC" id="2.7.7.77"/>
    </reaction>
</comment>
<dbReference type="PANTHER" id="PTHR19136">
    <property type="entry name" value="MOLYBDENUM COFACTOR GUANYLYLTRANSFERASE"/>
    <property type="match status" value="1"/>
</dbReference>
<comment type="similarity">
    <text evidence="8">Belongs to the MobA family.</text>
</comment>
<feature type="binding site" evidence="8">
    <location>
        <position position="24"/>
    </location>
    <ligand>
        <name>GTP</name>
        <dbReference type="ChEBI" id="CHEBI:37565"/>
    </ligand>
</feature>
<dbReference type="Pfam" id="PF12804">
    <property type="entry name" value="NTP_transf_3"/>
    <property type="match status" value="1"/>
</dbReference>
<evidence type="ECO:0000256" key="3">
    <source>
        <dbReference type="ARBA" id="ARBA00022723"/>
    </source>
</evidence>
<evidence type="ECO:0000256" key="7">
    <source>
        <dbReference type="ARBA" id="ARBA00023150"/>
    </source>
</evidence>
<dbReference type="InterPro" id="IPR029044">
    <property type="entry name" value="Nucleotide-diphossugar_trans"/>
</dbReference>
<feature type="domain" description="MobA-like NTP transferase" evidence="9">
    <location>
        <begin position="9"/>
        <end position="161"/>
    </location>
</feature>
<evidence type="ECO:0000256" key="1">
    <source>
        <dbReference type="ARBA" id="ARBA00022490"/>
    </source>
</evidence>
<evidence type="ECO:0000313" key="10">
    <source>
        <dbReference type="EMBL" id="UOQ93521.1"/>
    </source>
</evidence>
<feature type="binding site" evidence="8">
    <location>
        <position position="98"/>
    </location>
    <ligand>
        <name>GTP</name>
        <dbReference type="ChEBI" id="CHEBI:37565"/>
    </ligand>
</feature>
<comment type="subcellular location">
    <subcellularLocation>
        <location evidence="8">Cytoplasm</location>
    </subcellularLocation>
</comment>
<comment type="domain">
    <text evidence="8">The N-terminal domain determines nucleotide recognition and specific binding, while the C-terminal domain determines the specific binding to the target protein.</text>
</comment>
<organism evidence="10 11">
    <name type="scientific">Halobacillus shinanisalinarum</name>
    <dbReference type="NCBI Taxonomy" id="2932258"/>
    <lineage>
        <taxon>Bacteria</taxon>
        <taxon>Bacillati</taxon>
        <taxon>Bacillota</taxon>
        <taxon>Bacilli</taxon>
        <taxon>Bacillales</taxon>
        <taxon>Bacillaceae</taxon>
        <taxon>Halobacillus</taxon>
    </lineage>
</organism>
<dbReference type="Gene3D" id="3.90.550.10">
    <property type="entry name" value="Spore Coat Polysaccharide Biosynthesis Protein SpsA, Chain A"/>
    <property type="match status" value="1"/>
</dbReference>